<gene>
    <name evidence="2" type="ORF">BKA15_002752</name>
</gene>
<feature type="region of interest" description="Disordered" evidence="1">
    <location>
        <begin position="1"/>
        <end position="39"/>
    </location>
</feature>
<feature type="compositionally biased region" description="Polar residues" evidence="1">
    <location>
        <begin position="1"/>
        <end position="16"/>
    </location>
</feature>
<organism evidence="2 3">
    <name type="scientific">Microlunatus parietis</name>
    <dbReference type="NCBI Taxonomy" id="682979"/>
    <lineage>
        <taxon>Bacteria</taxon>
        <taxon>Bacillati</taxon>
        <taxon>Actinomycetota</taxon>
        <taxon>Actinomycetes</taxon>
        <taxon>Propionibacteriales</taxon>
        <taxon>Propionibacteriaceae</taxon>
        <taxon>Microlunatus</taxon>
    </lineage>
</organism>
<dbReference type="RefSeq" id="WP_179751548.1">
    <property type="nucleotide sequence ID" value="NZ_JACCBU010000001.1"/>
</dbReference>
<sequence>MTSHPDWTTSEATALGSTAAGPERESGAPVQPSSESPVAFAATTTPGLRGIGLLRSTYVEEDHPAGVGVS</sequence>
<reference evidence="2 3" key="1">
    <citation type="submission" date="2020-07" db="EMBL/GenBank/DDBJ databases">
        <title>Sequencing the genomes of 1000 actinobacteria strains.</title>
        <authorList>
            <person name="Klenk H.-P."/>
        </authorList>
    </citation>
    <scope>NUCLEOTIDE SEQUENCE [LARGE SCALE GENOMIC DNA]</scope>
    <source>
        <strain evidence="2 3">DSM 22083</strain>
    </source>
</reference>
<dbReference type="EMBL" id="JACCBU010000001">
    <property type="protein sequence ID" value="NYE71423.1"/>
    <property type="molecule type" value="Genomic_DNA"/>
</dbReference>
<evidence type="ECO:0000256" key="1">
    <source>
        <dbReference type="SAM" id="MobiDB-lite"/>
    </source>
</evidence>
<comment type="caution">
    <text evidence="2">The sequence shown here is derived from an EMBL/GenBank/DDBJ whole genome shotgun (WGS) entry which is preliminary data.</text>
</comment>
<dbReference type="Proteomes" id="UP000569914">
    <property type="component" value="Unassembled WGS sequence"/>
</dbReference>
<name>A0A7Y9I797_9ACTN</name>
<protein>
    <submittedName>
        <fullName evidence="2">Uncharacterized protein</fullName>
    </submittedName>
</protein>
<accession>A0A7Y9I797</accession>
<evidence type="ECO:0000313" key="2">
    <source>
        <dbReference type="EMBL" id="NYE71423.1"/>
    </source>
</evidence>
<dbReference type="AlphaFoldDB" id="A0A7Y9I797"/>
<keyword evidence="3" id="KW-1185">Reference proteome</keyword>
<proteinExistence type="predicted"/>
<evidence type="ECO:0000313" key="3">
    <source>
        <dbReference type="Proteomes" id="UP000569914"/>
    </source>
</evidence>